<dbReference type="EMBL" id="KP795572">
    <property type="protein sequence ID" value="AKN38180.1"/>
    <property type="molecule type" value="Genomic_DNA"/>
</dbReference>
<sequence>MTTFHIENARIETITDFDMVIFDLVTDLGRVDLAEHINYDRDGDFKSIESTDSNIRCNLEEELCSVFDMSEKPSLMPEIDYVPFAEVIEAVEEMLEA</sequence>
<proteinExistence type="predicted"/>
<dbReference type="CDD" id="cd22259">
    <property type="entry name" value="AcrIF10"/>
    <property type="match status" value="1"/>
</dbReference>
<accession>A0A0H3ZPP6</accession>
<dbReference type="AlphaFoldDB" id="A0A0H3ZPP6"/>
<protein>
    <submittedName>
        <fullName evidence="1">Uncharacterized protein</fullName>
    </submittedName>
</protein>
<reference evidence="1" key="1">
    <citation type="journal article" date="2015" name="MBio">
        <title>Eco-Evolutionary Dynamics of Episomes among Ecologically Cohesive Bacterial Populations.</title>
        <authorList>
            <person name="Xue H."/>
            <person name="Cordero O.X."/>
            <person name="Camas F.M."/>
            <person name="Trimble W."/>
            <person name="Meyer F."/>
            <person name="Guglielmini J."/>
            <person name="Rocha E.P."/>
            <person name="Polz M.F."/>
        </authorList>
    </citation>
    <scope>NUCLEOTIDE SEQUENCE</scope>
    <source>
        <strain evidence="1">FF_145</strain>
    </source>
</reference>
<name>A0A0H3ZPP6_VIBSP</name>
<evidence type="ECO:0000313" key="1">
    <source>
        <dbReference type="EMBL" id="AKN38180.1"/>
    </source>
</evidence>
<organism evidence="1">
    <name type="scientific">Vibrio splendidus</name>
    <dbReference type="NCBI Taxonomy" id="29497"/>
    <lineage>
        <taxon>Bacteria</taxon>
        <taxon>Pseudomonadati</taxon>
        <taxon>Pseudomonadota</taxon>
        <taxon>Gammaproteobacteria</taxon>
        <taxon>Vibrionales</taxon>
        <taxon>Vibrionaceae</taxon>
        <taxon>Vibrio</taxon>
    </lineage>
</organism>
<dbReference type="NCBIfam" id="NF033953">
    <property type="entry name" value="AcrF10_fam"/>
    <property type="match status" value="1"/>
</dbReference>